<name>A0A6M2DXI5_XENCH</name>
<feature type="chain" id="PRO_5026738028" evidence="1">
    <location>
        <begin position="23"/>
        <end position="85"/>
    </location>
</feature>
<dbReference type="EMBL" id="GIIL01007216">
    <property type="protein sequence ID" value="NOV50942.1"/>
    <property type="molecule type" value="Transcribed_RNA"/>
</dbReference>
<accession>A0A6M2DXI5</accession>
<organism evidence="2">
    <name type="scientific">Xenopsylla cheopis</name>
    <name type="common">Oriental rat flea</name>
    <name type="synonym">Pulex cheopis</name>
    <dbReference type="NCBI Taxonomy" id="163159"/>
    <lineage>
        <taxon>Eukaryota</taxon>
        <taxon>Metazoa</taxon>
        <taxon>Ecdysozoa</taxon>
        <taxon>Arthropoda</taxon>
        <taxon>Hexapoda</taxon>
        <taxon>Insecta</taxon>
        <taxon>Pterygota</taxon>
        <taxon>Neoptera</taxon>
        <taxon>Endopterygota</taxon>
        <taxon>Siphonaptera</taxon>
        <taxon>Pulicidae</taxon>
        <taxon>Xenopsyllinae</taxon>
        <taxon>Xenopsylla</taxon>
    </lineage>
</organism>
<protein>
    <submittedName>
        <fullName evidence="2">Putative secreted protein</fullName>
    </submittedName>
</protein>
<evidence type="ECO:0000256" key="1">
    <source>
        <dbReference type="SAM" id="SignalP"/>
    </source>
</evidence>
<evidence type="ECO:0000313" key="2">
    <source>
        <dbReference type="EMBL" id="NOV50942.1"/>
    </source>
</evidence>
<feature type="signal peptide" evidence="1">
    <location>
        <begin position="1"/>
        <end position="22"/>
    </location>
</feature>
<proteinExistence type="predicted"/>
<sequence length="85" mass="10593">MMMMMMILMMTMMMMMMHYIYSSFVSEGQRIYYAATIQKHDILTEYIRIHLLGLKNFRRRLCVRLCWFKTKEVLLKKRYILYETE</sequence>
<reference evidence="2" key="1">
    <citation type="submission" date="2020-03" db="EMBL/GenBank/DDBJ databases">
        <title>Transcriptomic Profiling of the Digestive Tract of the Rat Flea, Xenopsylla cheopis, Following Blood Feeding and Infection with Yersinia pestis.</title>
        <authorList>
            <person name="Bland D.M."/>
            <person name="Martens C.A."/>
            <person name="Virtaneva K."/>
            <person name="Kanakabandi K."/>
            <person name="Long D."/>
            <person name="Rosenke R."/>
            <person name="Saturday G.A."/>
            <person name="Hoyt F.H."/>
            <person name="Bruno D.P."/>
            <person name="Ribeiro J.M.C."/>
            <person name="Hinnebusch J."/>
        </authorList>
    </citation>
    <scope>NUCLEOTIDE SEQUENCE</scope>
</reference>
<dbReference type="AlphaFoldDB" id="A0A6M2DXI5"/>
<keyword evidence="1" id="KW-0732">Signal</keyword>